<feature type="transmembrane region" description="Helical" evidence="3">
    <location>
        <begin position="113"/>
        <end position="132"/>
    </location>
</feature>
<evidence type="ECO:0000256" key="2">
    <source>
        <dbReference type="PIRNR" id="PIRNR016661"/>
    </source>
</evidence>
<dbReference type="PIRSF" id="PIRSF016661">
    <property type="entry name" value="BioY"/>
    <property type="match status" value="1"/>
</dbReference>
<keyword evidence="2" id="KW-1003">Cell membrane</keyword>
<dbReference type="PANTHER" id="PTHR34295:SF1">
    <property type="entry name" value="BIOTIN TRANSPORTER BIOY"/>
    <property type="match status" value="1"/>
</dbReference>
<comment type="similarity">
    <text evidence="1 2">Belongs to the BioY family.</text>
</comment>
<feature type="transmembrane region" description="Helical" evidence="3">
    <location>
        <begin position="30"/>
        <end position="47"/>
    </location>
</feature>
<keyword evidence="2" id="KW-0813">Transport</keyword>
<gene>
    <name evidence="4" type="ORF">C8D99_11833</name>
</gene>
<protein>
    <recommendedName>
        <fullName evidence="2">Biotin transporter</fullName>
    </recommendedName>
</protein>
<comment type="subcellular location">
    <subcellularLocation>
        <location evidence="2">Cell membrane</location>
        <topology evidence="2">Multi-pass membrane protein</topology>
    </subcellularLocation>
</comment>
<evidence type="ECO:0000256" key="1">
    <source>
        <dbReference type="ARBA" id="ARBA00010692"/>
    </source>
</evidence>
<feature type="transmembrane region" description="Helical" evidence="3">
    <location>
        <begin position="7"/>
        <end position="24"/>
    </location>
</feature>
<accession>A0A4R8M334</accession>
<dbReference type="OrthoDB" id="9803495at2"/>
<proteinExistence type="inferred from homology"/>
<dbReference type="Pfam" id="PF02632">
    <property type="entry name" value="BioY"/>
    <property type="match status" value="1"/>
</dbReference>
<dbReference type="EMBL" id="SORI01000018">
    <property type="protein sequence ID" value="TDY56677.1"/>
    <property type="molecule type" value="Genomic_DNA"/>
</dbReference>
<keyword evidence="2 3" id="KW-0472">Membrane</keyword>
<dbReference type="Proteomes" id="UP000295066">
    <property type="component" value="Unassembled WGS sequence"/>
</dbReference>
<reference evidence="4 5" key="1">
    <citation type="submission" date="2019-03" db="EMBL/GenBank/DDBJ databases">
        <title>Genomic Encyclopedia of Type Strains, Phase IV (KMG-IV): sequencing the most valuable type-strain genomes for metagenomic binning, comparative biology and taxonomic classification.</title>
        <authorList>
            <person name="Goeker M."/>
        </authorList>
    </citation>
    <scope>NUCLEOTIDE SEQUENCE [LARGE SCALE GENOMIC DNA]</scope>
    <source>
        <strain evidence="4 5">DSM 25964</strain>
    </source>
</reference>
<keyword evidence="3" id="KW-1133">Transmembrane helix</keyword>
<keyword evidence="3" id="KW-0812">Transmembrane</keyword>
<evidence type="ECO:0000313" key="5">
    <source>
        <dbReference type="Proteomes" id="UP000295066"/>
    </source>
</evidence>
<evidence type="ECO:0000313" key="4">
    <source>
        <dbReference type="EMBL" id="TDY56677.1"/>
    </source>
</evidence>
<sequence length="181" mass="19279">MKTRYKTLILAAFFTGLTAVGAFIRIPLPFVPITLQVLMVLLSGLLLSPRAALLSQAAYVLLGLSGVPVFAGGGGISYTLSPTFGYLMGQIPAAWVISRIVNRGEVAFKKIFLAAMAGISIMYLLGVTVLFLNLNYVAGKPTDLAQVLHIGVYPFIFPDLLKAAAAALLTLKIRRVSKGPL</sequence>
<feature type="transmembrane region" description="Helical" evidence="3">
    <location>
        <begin position="152"/>
        <end position="171"/>
    </location>
</feature>
<dbReference type="GO" id="GO:0005886">
    <property type="term" value="C:plasma membrane"/>
    <property type="evidence" value="ECO:0007669"/>
    <property type="project" value="UniProtKB-SubCell"/>
</dbReference>
<evidence type="ECO:0000256" key="3">
    <source>
        <dbReference type="SAM" id="Phobius"/>
    </source>
</evidence>
<comment type="caution">
    <text evidence="4">The sequence shown here is derived from an EMBL/GenBank/DDBJ whole genome shotgun (WGS) entry which is preliminary data.</text>
</comment>
<dbReference type="GO" id="GO:0015225">
    <property type="term" value="F:biotin transmembrane transporter activity"/>
    <property type="evidence" value="ECO:0007669"/>
    <property type="project" value="UniProtKB-UniRule"/>
</dbReference>
<name>A0A4R8M334_9BACT</name>
<dbReference type="Gene3D" id="1.10.1760.20">
    <property type="match status" value="1"/>
</dbReference>
<dbReference type="InterPro" id="IPR003784">
    <property type="entry name" value="BioY"/>
</dbReference>
<organism evidence="4 5">
    <name type="scientific">Aminivibrio pyruvatiphilus</name>
    <dbReference type="NCBI Taxonomy" id="1005740"/>
    <lineage>
        <taxon>Bacteria</taxon>
        <taxon>Thermotogati</taxon>
        <taxon>Synergistota</taxon>
        <taxon>Synergistia</taxon>
        <taxon>Synergistales</taxon>
        <taxon>Aminobacteriaceae</taxon>
        <taxon>Aminivibrio</taxon>
    </lineage>
</organism>
<dbReference type="AlphaFoldDB" id="A0A4R8M334"/>
<feature type="transmembrane region" description="Helical" evidence="3">
    <location>
        <begin position="59"/>
        <end position="78"/>
    </location>
</feature>
<dbReference type="PANTHER" id="PTHR34295">
    <property type="entry name" value="BIOTIN TRANSPORTER BIOY"/>
    <property type="match status" value="1"/>
</dbReference>
<keyword evidence="5" id="KW-1185">Reference proteome</keyword>
<dbReference type="RefSeq" id="WP_133958580.1">
    <property type="nucleotide sequence ID" value="NZ_SORI01000018.1"/>
</dbReference>